<comment type="caution">
    <text evidence="4">The sequence shown here is derived from an EMBL/GenBank/DDBJ whole genome shotgun (WGS) entry which is preliminary data.</text>
</comment>
<dbReference type="GO" id="GO:0016887">
    <property type="term" value="F:ATP hydrolysis activity"/>
    <property type="evidence" value="ECO:0007669"/>
    <property type="project" value="InterPro"/>
</dbReference>
<dbReference type="InterPro" id="IPR024704">
    <property type="entry name" value="SMC"/>
</dbReference>
<dbReference type="RefSeq" id="WP_424586868.1">
    <property type="nucleotide sequence ID" value="NZ_JBNARP010000008.1"/>
</dbReference>
<reference evidence="4 5" key="1">
    <citation type="submission" date="2018-01" db="EMBL/GenBank/DDBJ databases">
        <title>Metagenomic assembled genomes from two thermal pools in the Uzon Caldera, Kamchatka, Russia.</title>
        <authorList>
            <person name="Wilkins L."/>
            <person name="Ettinger C."/>
        </authorList>
    </citation>
    <scope>NUCLEOTIDE SEQUENCE [LARGE SCALE GENOMIC DNA]</scope>
    <source>
        <strain evidence="4">ZAV-07</strain>
    </source>
</reference>
<dbReference type="Gene3D" id="3.40.50.300">
    <property type="entry name" value="P-loop containing nucleotide triphosphate hydrolases"/>
    <property type="match status" value="2"/>
</dbReference>
<dbReference type="InterPro" id="IPR003395">
    <property type="entry name" value="RecF/RecN/SMC_N"/>
</dbReference>
<sequence length="1078" mass="124467">MHIESIEIFGFKTFVNNTKFILGRGLTCIVGPNGSGKSNIVDAIRFLFGENRLSLLRASESSDLIFAGSVSKEPMNVASVKIIINNEDKLLPLKTPRIIIERRIIRGKETKYIVNGNDSSLQSVQEIFKSSNIFGLTHAIVGQGRIEEILLAKPEEKKSMIDRVAGITDLRKRKEEAKKKLEETEDNLAKASVVLSSVKNEYDRVLREAKKVHIYYSLMSDLKSLEEKLYGLKLFKLRRELSSLKIGLNEKKKEETGIQEKLLEVKGQYEKLSSELEAKLDVFETYNKKREDLTIKKNKILNDIDSIKNLIEIKENELTEQNLRKERLLKTKSYIYSDIENNKKNLEKLKEELLQVENEENILKSQFTIKKNQRDALEEEYNRFNEEIEQRESERIQIERKISAFEKELEIIKRRSFELEQKIAPLKNLIPADISKINLELEEVNKVIEEKKKVIVDKEKEIAVLEFRIKTLKNILDSATIPSFKNGTLGQILGINKNLFGLKDYFEGVVVESVEDIRKENAKRFFIDVPLGDLSDAQWGLKPIGEVIGIDSKFLLGIYYTETLEEAIEKFKALYKKIFIRKIVTGDGYVVLSPFEVEKSSGINIEEEHQYNALLTELQSLKVIVQNEKNDLNILDNRRRNLLNELNLAKDTERKILEREKLEDELKNNKIEIEKFEKLLTDLKNERAEKLKFKASFDFSKLSSLRSETDKLKDEISKLSIKKREIELKIQNLENENNDLSKRIESIDRDLIEIDKRYEKILKEIEEKKNALNNEIALLNESELELLSVSKEIEKIKDELNLKKVEEGNLRVMLEKLNDEKESIHGVIEKIELNIARIEVGIGSIINELEEKGLKEAPVSNELSEESLKKEIERLKSEIENLKPLDFTSVDKEGELKANYEEKKVVFDDIANAKKELEKYINELEHTIKEKFEETFNALNKHFERIFLEIFGEGEAKIEKILDEFSEVKGVEISVRLPFKKKQPLSVLSGGEKSLVALAFLFAIFEVNPSPFYVLDEVDAALDDENVYKFGKLLESMSKKSQLIVITHNKQTMEKADILYGITMEEAGVSKVVSLKFA</sequence>
<accession>A0A2J6WE94</accession>
<feature type="domain" description="RecF/RecN/SMC N-terminal" evidence="3">
    <location>
        <begin position="3"/>
        <end position="1070"/>
    </location>
</feature>
<evidence type="ECO:0000313" key="4">
    <source>
        <dbReference type="EMBL" id="PMP67317.1"/>
    </source>
</evidence>
<dbReference type="Proteomes" id="UP000237040">
    <property type="component" value="Unassembled WGS sequence"/>
</dbReference>
<feature type="coiled-coil region" evidence="2">
    <location>
        <begin position="865"/>
        <end position="934"/>
    </location>
</feature>
<keyword evidence="1 2" id="KW-0175">Coiled coil</keyword>
<feature type="coiled-coil region" evidence="2">
    <location>
        <begin position="618"/>
        <end position="834"/>
    </location>
</feature>
<protein>
    <recommendedName>
        <fullName evidence="3">RecF/RecN/SMC N-terminal domain-containing protein</fullName>
    </recommendedName>
</protein>
<dbReference type="GO" id="GO:0005524">
    <property type="term" value="F:ATP binding"/>
    <property type="evidence" value="ECO:0007669"/>
    <property type="project" value="InterPro"/>
</dbReference>
<dbReference type="EMBL" id="PNIL01000050">
    <property type="protein sequence ID" value="PMP67317.1"/>
    <property type="molecule type" value="Genomic_DNA"/>
</dbReference>
<dbReference type="AlphaFoldDB" id="A0A2J6WE94"/>
<feature type="coiled-coil region" evidence="2">
    <location>
        <begin position="297"/>
        <end position="461"/>
    </location>
</feature>
<dbReference type="PANTHER" id="PTHR43977">
    <property type="entry name" value="STRUCTURAL MAINTENANCE OF CHROMOSOMES PROTEIN 3"/>
    <property type="match status" value="1"/>
</dbReference>
<evidence type="ECO:0000256" key="1">
    <source>
        <dbReference type="ARBA" id="ARBA00023054"/>
    </source>
</evidence>
<dbReference type="Pfam" id="PF02463">
    <property type="entry name" value="SMC_N"/>
    <property type="match status" value="1"/>
</dbReference>
<evidence type="ECO:0000313" key="5">
    <source>
        <dbReference type="Proteomes" id="UP000237040"/>
    </source>
</evidence>
<dbReference type="CDD" id="cd03278">
    <property type="entry name" value="ABC_SMC_barmotin"/>
    <property type="match status" value="1"/>
</dbReference>
<dbReference type="SUPFAM" id="SSF52540">
    <property type="entry name" value="P-loop containing nucleoside triphosphate hydrolases"/>
    <property type="match status" value="1"/>
</dbReference>
<evidence type="ECO:0000256" key="2">
    <source>
        <dbReference type="SAM" id="Coils"/>
    </source>
</evidence>
<feature type="coiled-coil region" evidence="2">
    <location>
        <begin position="164"/>
        <end position="201"/>
    </location>
</feature>
<name>A0A2J6WE94_9BACT</name>
<proteinExistence type="predicted"/>
<evidence type="ECO:0000259" key="3">
    <source>
        <dbReference type="Pfam" id="PF02463"/>
    </source>
</evidence>
<gene>
    <name evidence="4" type="ORF">C0189_03430</name>
</gene>
<dbReference type="InterPro" id="IPR027417">
    <property type="entry name" value="P-loop_NTPase"/>
</dbReference>
<dbReference type="PIRSF" id="PIRSF005719">
    <property type="entry name" value="SMC"/>
    <property type="match status" value="1"/>
</dbReference>
<organism evidence="4 5">
    <name type="scientific">Caldisericum exile</name>
    <dbReference type="NCBI Taxonomy" id="693075"/>
    <lineage>
        <taxon>Bacteria</taxon>
        <taxon>Pseudomonadati</taxon>
        <taxon>Caldisericota/Cryosericota group</taxon>
        <taxon>Caldisericota</taxon>
        <taxon>Caldisericia</taxon>
        <taxon>Caldisericales</taxon>
        <taxon>Caldisericaceae</taxon>
        <taxon>Caldisericum</taxon>
    </lineage>
</organism>